<dbReference type="EMBL" id="WHJC01000260">
    <property type="protein sequence ID" value="MPQ44619.1"/>
    <property type="molecule type" value="Genomic_DNA"/>
</dbReference>
<dbReference type="RefSeq" id="WP_152891239.1">
    <property type="nucleotide sequence ID" value="NZ_WHJC01000260.1"/>
</dbReference>
<name>A0A6I1MWT7_9CLOT</name>
<comment type="caution">
    <text evidence="2">The sequence shown here is derived from an EMBL/GenBank/DDBJ whole genome shotgun (WGS) entry which is preliminary data.</text>
</comment>
<dbReference type="InterPro" id="IPR018958">
    <property type="entry name" value="Knr4/Smi1-like_dom"/>
</dbReference>
<dbReference type="Proteomes" id="UP000430345">
    <property type="component" value="Unassembled WGS sequence"/>
</dbReference>
<dbReference type="SUPFAM" id="SSF160631">
    <property type="entry name" value="SMI1/KNR4-like"/>
    <property type="match status" value="1"/>
</dbReference>
<protein>
    <submittedName>
        <fullName evidence="2">SMI1/KNR4 family protein</fullName>
    </submittedName>
</protein>
<organism evidence="2 3">
    <name type="scientific">Clostridium tarantellae</name>
    <dbReference type="NCBI Taxonomy" id="39493"/>
    <lineage>
        <taxon>Bacteria</taxon>
        <taxon>Bacillati</taxon>
        <taxon>Bacillota</taxon>
        <taxon>Clostridia</taxon>
        <taxon>Eubacteriales</taxon>
        <taxon>Clostridiaceae</taxon>
        <taxon>Clostridium</taxon>
    </lineage>
</organism>
<dbReference type="OrthoDB" id="2223083at2"/>
<feature type="domain" description="Knr4/Smi1-like" evidence="1">
    <location>
        <begin position="12"/>
        <end position="154"/>
    </location>
</feature>
<gene>
    <name evidence="2" type="ORF">GBZ86_12780</name>
</gene>
<sequence length="161" mass="18449">MTLDNNTIIYPLPTDKLLNDEEKIWGIILPESYKTFIKTYNGAIPIEKVFSSCNDSYVIDRFLCILEKIKDKDLEKYDVDAVLIKNEENLTKNQCLIGIELLPIALLSGLDLLCLDYRNCNDIPKICVWKNEESTLFNPITEYVSDSISDFLNGECSKNII</sequence>
<dbReference type="Pfam" id="PF14568">
    <property type="entry name" value="SUKH_6"/>
    <property type="match status" value="1"/>
</dbReference>
<keyword evidence="3" id="KW-1185">Reference proteome</keyword>
<accession>A0A6I1MWT7</accession>
<evidence type="ECO:0000313" key="2">
    <source>
        <dbReference type="EMBL" id="MPQ44619.1"/>
    </source>
</evidence>
<evidence type="ECO:0000313" key="3">
    <source>
        <dbReference type="Proteomes" id="UP000430345"/>
    </source>
</evidence>
<proteinExistence type="predicted"/>
<dbReference type="InterPro" id="IPR037883">
    <property type="entry name" value="Knr4/Smi1-like_sf"/>
</dbReference>
<dbReference type="Gene3D" id="3.40.1580.10">
    <property type="entry name" value="SMI1/KNR4-like"/>
    <property type="match status" value="1"/>
</dbReference>
<reference evidence="2 3" key="1">
    <citation type="submission" date="2019-10" db="EMBL/GenBank/DDBJ databases">
        <title>The Genome Sequence of Clostridium tarantellae Isolated from Fish Brain.</title>
        <authorList>
            <person name="Bano L."/>
            <person name="Kiel M."/>
            <person name="Sales G."/>
            <person name="Doxey A.C."/>
            <person name="Mansfield M.J."/>
            <person name="Schiavone M."/>
            <person name="Rossetto O."/>
            <person name="Pirazzini M."/>
            <person name="Dobrindt U."/>
            <person name="Montecucco C."/>
        </authorList>
    </citation>
    <scope>NUCLEOTIDE SEQUENCE [LARGE SCALE GENOMIC DNA]</scope>
    <source>
        <strain evidence="2 3">DSM 3997</strain>
    </source>
</reference>
<evidence type="ECO:0000259" key="1">
    <source>
        <dbReference type="SMART" id="SM00860"/>
    </source>
</evidence>
<dbReference type="AlphaFoldDB" id="A0A6I1MWT7"/>
<dbReference type="SMART" id="SM00860">
    <property type="entry name" value="SMI1_KNR4"/>
    <property type="match status" value="1"/>
</dbReference>